<name>A0A7W9DLR9_9SPHI</name>
<dbReference type="InterPro" id="IPR000801">
    <property type="entry name" value="Esterase-like"/>
</dbReference>
<gene>
    <name evidence="5" type="ORF">HDE69_004599</name>
</gene>
<evidence type="ECO:0000313" key="5">
    <source>
        <dbReference type="EMBL" id="MBB5623513.1"/>
    </source>
</evidence>
<evidence type="ECO:0000256" key="2">
    <source>
        <dbReference type="ARBA" id="ARBA00022801"/>
    </source>
</evidence>
<evidence type="ECO:0000256" key="1">
    <source>
        <dbReference type="ARBA" id="ARBA00005622"/>
    </source>
</evidence>
<feature type="signal peptide" evidence="3">
    <location>
        <begin position="1"/>
        <end position="26"/>
    </location>
</feature>
<dbReference type="Pfam" id="PF00756">
    <property type="entry name" value="Esterase"/>
    <property type="match status" value="1"/>
</dbReference>
<protein>
    <submittedName>
        <fullName evidence="5">Putative alpha/beta superfamily hydrolase</fullName>
    </submittedName>
</protein>
<dbReference type="Proteomes" id="UP000537718">
    <property type="component" value="Unassembled WGS sequence"/>
</dbReference>
<accession>A0A7W9DLR9</accession>
<dbReference type="Gene3D" id="3.90.182.10">
    <property type="entry name" value="Toxin - Anthrax Protective Antigen,domain 1"/>
    <property type="match status" value="1"/>
</dbReference>
<reference evidence="5 6" key="1">
    <citation type="submission" date="2020-08" db="EMBL/GenBank/DDBJ databases">
        <title>Genomic Encyclopedia of Type Strains, Phase IV (KMG-V): Genome sequencing to study the core and pangenomes of soil and plant-associated prokaryotes.</title>
        <authorList>
            <person name="Whitman W."/>
        </authorList>
    </citation>
    <scope>NUCLEOTIDE SEQUENCE [LARGE SCALE GENOMIC DNA]</scope>
    <source>
        <strain evidence="5 6">MP7CTX6</strain>
    </source>
</reference>
<dbReference type="PROSITE" id="PS51257">
    <property type="entry name" value="PROKAR_LIPOPROTEIN"/>
    <property type="match status" value="1"/>
</dbReference>
<dbReference type="PROSITE" id="PS51820">
    <property type="entry name" value="PA14"/>
    <property type="match status" value="1"/>
</dbReference>
<comment type="similarity">
    <text evidence="1">Belongs to the esterase D family.</text>
</comment>
<dbReference type="RefSeq" id="WP_183869607.1">
    <property type="nucleotide sequence ID" value="NZ_JACHCF010000013.1"/>
</dbReference>
<sequence length="511" mass="58025">MKIKNKLRFFFVLILMAGCLIDIAKAQDTVIRKIDYGKLDSLSSNLLNQKRMIEVFLPQDYEPGSDRKYDVLYVLDGGNWNTGLIKETQHFLEATSLMPSTIIVSVLGIDRNKDLSPTHLKGWETSGGADKFLGFLKNELIPYIDKKYPSNGENTLWGHSLGGLFVTYALLNEPQAFKSYIAVDPSLWWDNCYIPKIASSKLPSLSGLGITLFMSSREGEEGKTMKIDTMNTILEKYAPAGLTWKSIVYPNETHNSIRLKSTYDGLKFSYAGLNNKAQFHPMNGIILKDKPIKIWYFNDTTTVHYTLDSTVPTILSEKMGHELTLTKAVRLNSKNFTARARYNELITGDFIAGKILPPVSKQKNLKPGGFNYAYYVGKWEEWPDFKNLKNPVKTGITNGDFNLDELHKKDNIAVVIDGQLETKEEGYYMFILENGEEANLYLDNRLLMRMTDANSQLCTYLVPLTKGFYPLRLESFHKNEGYKLKLSYLTPGNMHTKNGIPIPLNLQYGQN</sequence>
<dbReference type="PANTHER" id="PTHR40841:SF2">
    <property type="entry name" value="SIDEROPHORE-DEGRADING ESTERASE (EUROFUNG)"/>
    <property type="match status" value="1"/>
</dbReference>
<dbReference type="SUPFAM" id="SSF56988">
    <property type="entry name" value="Anthrax protective antigen"/>
    <property type="match status" value="1"/>
</dbReference>
<dbReference type="SUPFAM" id="SSF53474">
    <property type="entry name" value="alpha/beta-Hydrolases"/>
    <property type="match status" value="1"/>
</dbReference>
<keyword evidence="3" id="KW-0732">Signal</keyword>
<keyword evidence="2 5" id="KW-0378">Hydrolase</keyword>
<dbReference type="Gene3D" id="3.40.50.1820">
    <property type="entry name" value="alpha/beta hydrolase"/>
    <property type="match status" value="1"/>
</dbReference>
<feature type="domain" description="PA14" evidence="4">
    <location>
        <begin position="365"/>
        <end position="504"/>
    </location>
</feature>
<proteinExistence type="inferred from homology"/>
<dbReference type="PANTHER" id="PTHR40841">
    <property type="entry name" value="SIDEROPHORE TRIACETYLFUSARININE C ESTERASE"/>
    <property type="match status" value="1"/>
</dbReference>
<feature type="chain" id="PRO_5031424425" evidence="3">
    <location>
        <begin position="27"/>
        <end position="511"/>
    </location>
</feature>
<dbReference type="InterPro" id="IPR029058">
    <property type="entry name" value="AB_hydrolase_fold"/>
</dbReference>
<dbReference type="GO" id="GO:0016788">
    <property type="term" value="F:hydrolase activity, acting on ester bonds"/>
    <property type="evidence" value="ECO:0007669"/>
    <property type="project" value="TreeGrafter"/>
</dbReference>
<evidence type="ECO:0000313" key="6">
    <source>
        <dbReference type="Proteomes" id="UP000537718"/>
    </source>
</evidence>
<comment type="caution">
    <text evidence="5">The sequence shown here is derived from an EMBL/GenBank/DDBJ whole genome shotgun (WGS) entry which is preliminary data.</text>
</comment>
<dbReference type="InterPro" id="IPR037524">
    <property type="entry name" value="PA14/GLEYA"/>
</dbReference>
<dbReference type="EMBL" id="JACHCF010000013">
    <property type="protein sequence ID" value="MBB5623513.1"/>
    <property type="molecule type" value="Genomic_DNA"/>
</dbReference>
<dbReference type="AlphaFoldDB" id="A0A7W9DLR9"/>
<evidence type="ECO:0000256" key="3">
    <source>
        <dbReference type="SAM" id="SignalP"/>
    </source>
</evidence>
<evidence type="ECO:0000259" key="4">
    <source>
        <dbReference type="PROSITE" id="PS51820"/>
    </source>
</evidence>
<organism evidence="5 6">
    <name type="scientific">Pedobacter cryoconitis</name>
    <dbReference type="NCBI Taxonomy" id="188932"/>
    <lineage>
        <taxon>Bacteria</taxon>
        <taxon>Pseudomonadati</taxon>
        <taxon>Bacteroidota</taxon>
        <taxon>Sphingobacteriia</taxon>
        <taxon>Sphingobacteriales</taxon>
        <taxon>Sphingobacteriaceae</taxon>
        <taxon>Pedobacter</taxon>
    </lineage>
</organism>
<dbReference type="InterPro" id="IPR052558">
    <property type="entry name" value="Siderophore_Hydrolase_D"/>
</dbReference>